<evidence type="ECO:0000256" key="2">
    <source>
        <dbReference type="ARBA" id="ARBA00022649"/>
    </source>
</evidence>
<dbReference type="AlphaFoldDB" id="F4QP39"/>
<dbReference type="OrthoDB" id="7173315at2"/>
<dbReference type="InterPro" id="IPR035093">
    <property type="entry name" value="RelE/ParE_toxin_dom_sf"/>
</dbReference>
<dbReference type="EMBL" id="GL883078">
    <property type="protein sequence ID" value="EGF91097.1"/>
    <property type="molecule type" value="Genomic_DNA"/>
</dbReference>
<evidence type="ECO:0000313" key="4">
    <source>
        <dbReference type="Proteomes" id="UP000006512"/>
    </source>
</evidence>
<accession>F4QP39</accession>
<comment type="similarity">
    <text evidence="1">Belongs to the RelE toxin family.</text>
</comment>
<dbReference type="PANTHER" id="PTHR33755:SF9">
    <property type="entry name" value="TOXIN PARE1"/>
    <property type="match status" value="1"/>
</dbReference>
<reference evidence="4" key="1">
    <citation type="submission" date="2011-03" db="EMBL/GenBank/DDBJ databases">
        <title>Draft genome sequence of Brevundimonas diminuta.</title>
        <authorList>
            <person name="Brown P.J.B."/>
            <person name="Buechlein A."/>
            <person name="Hemmerich C."/>
            <person name="Brun Y.V."/>
        </authorList>
    </citation>
    <scope>NUCLEOTIDE SEQUENCE [LARGE SCALE GENOMIC DNA]</scope>
    <source>
        <strain evidence="4">C19</strain>
    </source>
</reference>
<keyword evidence="2" id="KW-1277">Toxin-antitoxin system</keyword>
<proteinExistence type="inferred from homology"/>
<dbReference type="Gene3D" id="3.30.2310.20">
    <property type="entry name" value="RelE-like"/>
    <property type="match status" value="1"/>
</dbReference>
<evidence type="ECO:0000313" key="3">
    <source>
        <dbReference type="EMBL" id="EGF91097.1"/>
    </source>
</evidence>
<gene>
    <name evidence="3" type="ORF">ABI_25110</name>
</gene>
<dbReference type="STRING" id="715226.ABI_25110"/>
<evidence type="ECO:0000256" key="1">
    <source>
        <dbReference type="ARBA" id="ARBA00006226"/>
    </source>
</evidence>
<dbReference type="HOGENOM" id="CLU_147162_3_1_5"/>
<dbReference type="InterPro" id="IPR007712">
    <property type="entry name" value="RelE/ParE_toxin"/>
</dbReference>
<keyword evidence="4" id="KW-1185">Reference proteome</keyword>
<dbReference type="PANTHER" id="PTHR33755">
    <property type="entry name" value="TOXIN PARE1-RELATED"/>
    <property type="match status" value="1"/>
</dbReference>
<organism evidence="3 4">
    <name type="scientific">Asticcacaulis biprosthecium C19</name>
    <dbReference type="NCBI Taxonomy" id="715226"/>
    <lineage>
        <taxon>Bacteria</taxon>
        <taxon>Pseudomonadati</taxon>
        <taxon>Pseudomonadota</taxon>
        <taxon>Alphaproteobacteria</taxon>
        <taxon>Caulobacterales</taxon>
        <taxon>Caulobacteraceae</taxon>
        <taxon>Asticcacaulis</taxon>
    </lineage>
</organism>
<name>F4QP39_9CAUL</name>
<sequence>MSYRFTEEAESDLINIYLTGSERFGRRQAEAYLDGLHMTVGFLGQNPRAARQRVELQPPLHVHPYRSHLIFYQIEEEGIVVVRVRHGHENWQGEYTN</sequence>
<dbReference type="RefSeq" id="WP_006273285.1">
    <property type="nucleotide sequence ID" value="NZ_GL883078.1"/>
</dbReference>
<dbReference type="Pfam" id="PF05016">
    <property type="entry name" value="ParE_toxin"/>
    <property type="match status" value="1"/>
</dbReference>
<protein>
    <submittedName>
        <fullName evidence="3">Plasmid stabilization system family protein</fullName>
    </submittedName>
</protein>
<dbReference type="eggNOG" id="COG3668">
    <property type="taxonomic scope" value="Bacteria"/>
</dbReference>
<dbReference type="InterPro" id="IPR051803">
    <property type="entry name" value="TA_system_RelE-like_toxin"/>
</dbReference>
<dbReference type="Proteomes" id="UP000006512">
    <property type="component" value="Unassembled WGS sequence"/>
</dbReference>